<evidence type="ECO:0000256" key="2">
    <source>
        <dbReference type="ARBA" id="ARBA00023121"/>
    </source>
</evidence>
<dbReference type="Pfam" id="PF00061">
    <property type="entry name" value="Lipocalin"/>
    <property type="match status" value="1"/>
</dbReference>
<feature type="domain" description="Lipocalin/cytosolic fatty-acid binding" evidence="3">
    <location>
        <begin position="7"/>
        <end position="138"/>
    </location>
</feature>
<dbReference type="InterPro" id="IPR012674">
    <property type="entry name" value="Calycin"/>
</dbReference>
<dbReference type="GO" id="GO:0008289">
    <property type="term" value="F:lipid binding"/>
    <property type="evidence" value="ECO:0007669"/>
    <property type="project" value="UniProtKB-KW"/>
</dbReference>
<dbReference type="InterPro" id="IPR000463">
    <property type="entry name" value="Fatty_acid-bd"/>
</dbReference>
<dbReference type="SUPFAM" id="SSF50814">
    <property type="entry name" value="Lipocalins"/>
    <property type="match status" value="1"/>
</dbReference>
<dbReference type="EMBL" id="BT076857">
    <property type="protein sequence ID" value="ACO11281.1"/>
    <property type="molecule type" value="mRNA"/>
</dbReference>
<proteinExistence type="evidence at transcript level"/>
<evidence type="ECO:0000313" key="4">
    <source>
        <dbReference type="EMBL" id="ACO11281.1"/>
    </source>
</evidence>
<keyword evidence="2" id="KW-0446">Lipid-binding</keyword>
<evidence type="ECO:0000259" key="3">
    <source>
        <dbReference type="Pfam" id="PF00061"/>
    </source>
</evidence>
<accession>C1BQH8</accession>
<gene>
    <name evidence="4" type="primary">RABP2</name>
</gene>
<evidence type="ECO:0000256" key="1">
    <source>
        <dbReference type="ARBA" id="ARBA00008390"/>
    </source>
</evidence>
<dbReference type="InterPro" id="IPR000566">
    <property type="entry name" value="Lipocln_cytosolic_FA-bd_dom"/>
</dbReference>
<protein>
    <submittedName>
        <fullName evidence="4">Cellular retinoic acid-binding protein 2</fullName>
    </submittedName>
</protein>
<dbReference type="PRINTS" id="PR00178">
    <property type="entry name" value="FATTYACIDBP"/>
</dbReference>
<dbReference type="InterPro" id="IPR031259">
    <property type="entry name" value="ILBP"/>
</dbReference>
<dbReference type="PANTHER" id="PTHR11955">
    <property type="entry name" value="FATTY ACID BINDING PROTEIN"/>
    <property type="match status" value="1"/>
</dbReference>
<name>C1BQH8_CALRO</name>
<dbReference type="AlphaFoldDB" id="C1BQH8"/>
<reference evidence="4" key="1">
    <citation type="submission" date="2009-03" db="EMBL/GenBank/DDBJ databases">
        <title>Caligus rogercresseyi ESTs and full-length cDNAs.</title>
        <authorList>
            <person name="Yasuike M."/>
            <person name="von Schalburg K."/>
            <person name="Cooper G."/>
            <person name="Leong J."/>
            <person name="Jones S.R.M."/>
            <person name="Koop B.F."/>
        </authorList>
    </citation>
    <scope>NUCLEOTIDE SEQUENCE</scope>
    <source>
        <tissue evidence="4">Whole tissue</tissue>
    </source>
</reference>
<dbReference type="CDD" id="cd00742">
    <property type="entry name" value="FABP"/>
    <property type="match status" value="1"/>
</dbReference>
<sequence>MSTPEYSGKYTRVSEENFEATLTELGINFLLRKAALFSTPTTEISGKDDSWTIVNATLMRSMKMNFVFGVPFEETSTDGRRCRTIVRREGLHRWITQQKALEEGKKDVTVVRDFSDDGKQIDLTMTVGDVISTQKFKKISWTSKKFIKNASFIFM</sequence>
<comment type="similarity">
    <text evidence="1">Belongs to the calycin superfamily. Fatty-acid binding protein (FABP) family.</text>
</comment>
<organism evidence="4">
    <name type="scientific">Caligus rogercresseyi</name>
    <name type="common">Sea louse</name>
    <dbReference type="NCBI Taxonomy" id="217165"/>
    <lineage>
        <taxon>Eukaryota</taxon>
        <taxon>Metazoa</taxon>
        <taxon>Ecdysozoa</taxon>
        <taxon>Arthropoda</taxon>
        <taxon>Crustacea</taxon>
        <taxon>Multicrustacea</taxon>
        <taxon>Hexanauplia</taxon>
        <taxon>Copepoda</taxon>
        <taxon>Siphonostomatoida</taxon>
        <taxon>Caligidae</taxon>
        <taxon>Caligus</taxon>
    </lineage>
</organism>
<dbReference type="Gene3D" id="2.40.128.20">
    <property type="match status" value="1"/>
</dbReference>